<dbReference type="Proteomes" id="UP000009168">
    <property type="component" value="Unassembled WGS sequence"/>
</dbReference>
<protein>
    <submittedName>
        <fullName evidence="1">Uncharacterized protein</fullName>
    </submittedName>
</protein>
<reference evidence="2" key="1">
    <citation type="journal article" date="2006" name="PLoS Biol.">
        <title>Macronuclear genome sequence of the ciliate Tetrahymena thermophila, a model eukaryote.</title>
        <authorList>
            <person name="Eisen J.A."/>
            <person name="Coyne R.S."/>
            <person name="Wu M."/>
            <person name="Wu D."/>
            <person name="Thiagarajan M."/>
            <person name="Wortman J.R."/>
            <person name="Badger J.H."/>
            <person name="Ren Q."/>
            <person name="Amedeo P."/>
            <person name="Jones K.M."/>
            <person name="Tallon L.J."/>
            <person name="Delcher A.L."/>
            <person name="Salzberg S.L."/>
            <person name="Silva J.C."/>
            <person name="Haas B.J."/>
            <person name="Majoros W.H."/>
            <person name="Farzad M."/>
            <person name="Carlton J.M."/>
            <person name="Smith R.K. Jr."/>
            <person name="Garg J."/>
            <person name="Pearlman R.E."/>
            <person name="Karrer K.M."/>
            <person name="Sun L."/>
            <person name="Manning G."/>
            <person name="Elde N.C."/>
            <person name="Turkewitz A.P."/>
            <person name="Asai D.J."/>
            <person name="Wilkes D.E."/>
            <person name="Wang Y."/>
            <person name="Cai H."/>
            <person name="Collins K."/>
            <person name="Stewart B.A."/>
            <person name="Lee S.R."/>
            <person name="Wilamowska K."/>
            <person name="Weinberg Z."/>
            <person name="Ruzzo W.L."/>
            <person name="Wloga D."/>
            <person name="Gaertig J."/>
            <person name="Frankel J."/>
            <person name="Tsao C.-C."/>
            <person name="Gorovsky M.A."/>
            <person name="Keeling P.J."/>
            <person name="Waller R.F."/>
            <person name="Patron N.J."/>
            <person name="Cherry J.M."/>
            <person name="Stover N.A."/>
            <person name="Krieger C.J."/>
            <person name="del Toro C."/>
            <person name="Ryder H.F."/>
            <person name="Williamson S.C."/>
            <person name="Barbeau R.A."/>
            <person name="Hamilton E.P."/>
            <person name="Orias E."/>
        </authorList>
    </citation>
    <scope>NUCLEOTIDE SEQUENCE [LARGE SCALE GENOMIC DNA]</scope>
    <source>
        <strain evidence="2">SB210</strain>
    </source>
</reference>
<organism evidence="1 2">
    <name type="scientific">Tetrahymena thermophila (strain SB210)</name>
    <dbReference type="NCBI Taxonomy" id="312017"/>
    <lineage>
        <taxon>Eukaryota</taxon>
        <taxon>Sar</taxon>
        <taxon>Alveolata</taxon>
        <taxon>Ciliophora</taxon>
        <taxon>Intramacronucleata</taxon>
        <taxon>Oligohymenophorea</taxon>
        <taxon>Hymenostomatida</taxon>
        <taxon>Tetrahymenina</taxon>
        <taxon>Tetrahymenidae</taxon>
        <taxon>Tetrahymena</taxon>
    </lineage>
</organism>
<name>W7X8V8_TETTS</name>
<dbReference type="AlphaFoldDB" id="W7X8V8"/>
<dbReference type="GeneID" id="24437366"/>
<accession>W7X8V8</accession>
<proteinExistence type="predicted"/>
<gene>
    <name evidence="1" type="ORF">TTHERM_000122448</name>
</gene>
<keyword evidence="2" id="KW-1185">Reference proteome</keyword>
<evidence type="ECO:0000313" key="2">
    <source>
        <dbReference type="Proteomes" id="UP000009168"/>
    </source>
</evidence>
<dbReference type="InParanoid" id="W7X8V8"/>
<dbReference type="KEGG" id="tet:TTHERM_000122448"/>
<dbReference type="EMBL" id="GG662798">
    <property type="protein sequence ID" value="EWS75800.1"/>
    <property type="molecule type" value="Genomic_DNA"/>
</dbReference>
<sequence length="121" mass="14283">MTILCSSLFQTLLYSNQSKDLLFKQQLNKPLNELLPSKYFSFIFHLFPNVLKFLLVSFLAQAKLYPFLTWDIKFCYSTLSEDSINLQNDFRIFLMILDFFTSKQLLDYCESVYSLVGESKQ</sequence>
<evidence type="ECO:0000313" key="1">
    <source>
        <dbReference type="EMBL" id="EWS75800.1"/>
    </source>
</evidence>
<dbReference type="RefSeq" id="XP_012651722.1">
    <property type="nucleotide sequence ID" value="XM_012796268.1"/>
</dbReference>